<gene>
    <name evidence="2" type="ORF">HGQ17_12025</name>
</gene>
<organism evidence="2 3">
    <name type="scientific">Nesterenkonia sedimenti</name>
    <dbReference type="NCBI Taxonomy" id="1463632"/>
    <lineage>
        <taxon>Bacteria</taxon>
        <taxon>Bacillati</taxon>
        <taxon>Actinomycetota</taxon>
        <taxon>Actinomycetes</taxon>
        <taxon>Micrococcales</taxon>
        <taxon>Micrococcaceae</taxon>
        <taxon>Nesterenkonia</taxon>
    </lineage>
</organism>
<dbReference type="InterPro" id="IPR029058">
    <property type="entry name" value="AB_hydrolase_fold"/>
</dbReference>
<accession>A0A7X8YEP4</accession>
<dbReference type="AlphaFoldDB" id="A0A7X8YEP4"/>
<sequence>MTSRTIVLVPGTEGSAEESFSGLKPLLERDHSVHLFDFTSPDGLEPEQTLAAYVEQLHQLLDSLDENKVDLLGYSLGAHIALHAANHDSVESLCLLGGWLRTDALQRERHDLWLELYDHDPQFAGRLSHLMQFSPKYRAFLSQQQTAVTLTPLVPHEEIRRRVEVNRVLDSTAAASGTTVPTLVITGTEDQKVPVSHGRELYGTLPSSSLVEINSGHAMLRERLGQVYGAYSDFLAGATANRSPVGALVP</sequence>
<dbReference type="EMBL" id="JABAHY010000013">
    <property type="protein sequence ID" value="NLS10705.1"/>
    <property type="molecule type" value="Genomic_DNA"/>
</dbReference>
<proteinExistence type="predicted"/>
<dbReference type="InterPro" id="IPR050266">
    <property type="entry name" value="AB_hydrolase_sf"/>
</dbReference>
<dbReference type="GO" id="GO:0016020">
    <property type="term" value="C:membrane"/>
    <property type="evidence" value="ECO:0007669"/>
    <property type="project" value="TreeGrafter"/>
</dbReference>
<reference evidence="2 3" key="1">
    <citation type="submission" date="2020-04" db="EMBL/GenBank/DDBJ databases">
        <title>Nesterenkonia sp. nov., isolated from marine sediment.</title>
        <authorList>
            <person name="Zhang G."/>
        </authorList>
    </citation>
    <scope>NUCLEOTIDE SEQUENCE [LARGE SCALE GENOMIC DNA]</scope>
    <source>
        <strain evidence="2 3">MY13</strain>
    </source>
</reference>
<evidence type="ECO:0000259" key="1">
    <source>
        <dbReference type="Pfam" id="PF12697"/>
    </source>
</evidence>
<name>A0A7X8YEP4_9MICC</name>
<dbReference type="SUPFAM" id="SSF53474">
    <property type="entry name" value="alpha/beta-Hydrolases"/>
    <property type="match status" value="1"/>
</dbReference>
<feature type="domain" description="AB hydrolase-1" evidence="1">
    <location>
        <begin position="6"/>
        <end position="222"/>
    </location>
</feature>
<keyword evidence="2" id="KW-0378">Hydrolase</keyword>
<dbReference type="GO" id="GO:0016787">
    <property type="term" value="F:hydrolase activity"/>
    <property type="evidence" value="ECO:0007669"/>
    <property type="project" value="UniProtKB-KW"/>
</dbReference>
<dbReference type="PANTHER" id="PTHR43798:SF33">
    <property type="entry name" value="HYDROLASE, PUTATIVE (AFU_ORTHOLOGUE AFUA_2G14860)-RELATED"/>
    <property type="match status" value="1"/>
</dbReference>
<protein>
    <submittedName>
        <fullName evidence="2">Alpha/beta fold hydrolase</fullName>
    </submittedName>
</protein>
<evidence type="ECO:0000313" key="3">
    <source>
        <dbReference type="Proteomes" id="UP000523139"/>
    </source>
</evidence>
<dbReference type="RefSeq" id="WP_168888188.1">
    <property type="nucleotide sequence ID" value="NZ_JABAHY010000013.1"/>
</dbReference>
<dbReference type="Proteomes" id="UP000523139">
    <property type="component" value="Unassembled WGS sequence"/>
</dbReference>
<dbReference type="Pfam" id="PF12697">
    <property type="entry name" value="Abhydrolase_6"/>
    <property type="match status" value="1"/>
</dbReference>
<dbReference type="Gene3D" id="3.40.50.1820">
    <property type="entry name" value="alpha/beta hydrolase"/>
    <property type="match status" value="1"/>
</dbReference>
<keyword evidence="3" id="KW-1185">Reference proteome</keyword>
<evidence type="ECO:0000313" key="2">
    <source>
        <dbReference type="EMBL" id="NLS10705.1"/>
    </source>
</evidence>
<dbReference type="PANTHER" id="PTHR43798">
    <property type="entry name" value="MONOACYLGLYCEROL LIPASE"/>
    <property type="match status" value="1"/>
</dbReference>
<comment type="caution">
    <text evidence="2">The sequence shown here is derived from an EMBL/GenBank/DDBJ whole genome shotgun (WGS) entry which is preliminary data.</text>
</comment>
<dbReference type="InterPro" id="IPR000073">
    <property type="entry name" value="AB_hydrolase_1"/>
</dbReference>